<dbReference type="GO" id="GO:0008270">
    <property type="term" value="F:zinc ion binding"/>
    <property type="evidence" value="ECO:0007669"/>
    <property type="project" value="UniProtKB-KW"/>
</dbReference>
<keyword evidence="1" id="KW-0479">Metal-binding</keyword>
<dbReference type="Proteomes" id="UP001146120">
    <property type="component" value="Unassembled WGS sequence"/>
</dbReference>
<gene>
    <name evidence="4" type="ORF">N0F65_002634</name>
</gene>
<keyword evidence="1" id="KW-0863">Zinc-finger</keyword>
<dbReference type="PROSITE" id="PS50158">
    <property type="entry name" value="ZF_CCHC"/>
    <property type="match status" value="1"/>
</dbReference>
<dbReference type="Pfam" id="PF13650">
    <property type="entry name" value="Asp_protease_2"/>
    <property type="match status" value="1"/>
</dbReference>
<dbReference type="SUPFAM" id="SSF57756">
    <property type="entry name" value="Retrovirus zinc finger-like domains"/>
    <property type="match status" value="1"/>
</dbReference>
<comment type="caution">
    <text evidence="4">The sequence shown here is derived from an EMBL/GenBank/DDBJ whole genome shotgun (WGS) entry which is preliminary data.</text>
</comment>
<dbReference type="InterPro" id="IPR001878">
    <property type="entry name" value="Znf_CCHC"/>
</dbReference>
<dbReference type="InterPro" id="IPR036875">
    <property type="entry name" value="Znf_CCHC_sf"/>
</dbReference>
<reference evidence="4" key="2">
    <citation type="journal article" date="2023" name="Microbiol Resour">
        <title>Decontamination and Annotation of the Draft Genome Sequence of the Oomycete Lagenidium giganteum ARSEF 373.</title>
        <authorList>
            <person name="Morgan W.R."/>
            <person name="Tartar A."/>
        </authorList>
    </citation>
    <scope>NUCLEOTIDE SEQUENCE</scope>
    <source>
        <strain evidence="4">ARSEF 373</strain>
    </source>
</reference>
<evidence type="ECO:0000256" key="1">
    <source>
        <dbReference type="PROSITE-ProRule" id="PRU00047"/>
    </source>
</evidence>
<dbReference type="SMART" id="SM00343">
    <property type="entry name" value="ZnF_C2HC"/>
    <property type="match status" value="1"/>
</dbReference>
<dbReference type="EMBL" id="DAKRPA010000054">
    <property type="protein sequence ID" value="DBA01024.1"/>
    <property type="molecule type" value="Genomic_DNA"/>
</dbReference>
<protein>
    <recommendedName>
        <fullName evidence="3">CCHC-type domain-containing protein</fullName>
    </recommendedName>
</protein>
<dbReference type="AlphaFoldDB" id="A0AAV2Z643"/>
<name>A0AAV2Z643_9STRA</name>
<feature type="compositionally biased region" description="Basic and acidic residues" evidence="2">
    <location>
        <begin position="175"/>
        <end position="194"/>
    </location>
</feature>
<accession>A0AAV2Z643</accession>
<dbReference type="GO" id="GO:0004190">
    <property type="term" value="F:aspartic-type endopeptidase activity"/>
    <property type="evidence" value="ECO:0007669"/>
    <property type="project" value="InterPro"/>
</dbReference>
<evidence type="ECO:0000313" key="5">
    <source>
        <dbReference type="Proteomes" id="UP001146120"/>
    </source>
</evidence>
<sequence>MTDALSQALPTPGYDELTSAVVDLMNQNRLVNQQSSQQLRLDNAKLPQYGGAVHESLRLYWERMDSFFKARNIAWYSPSLSQQIVAALGGTLKNETAEWFMAVKHDITTVEQFYEGLKTEFVPPDMQERLRDRLAELDQNRCKNLLDYIGKTKEEVEYLRPRTLQEAIRIAMDFDRSHYSGNPREHRDRRDERRGRRNGQRRGNDNDGAEPMEIDSAKLSIDECIKKGLCFECKERGHRRADCPKKQAHERKKVHFKSNHVTEVEVGTMDAPVTFDEFTIATVNEMPPKASNLLIKTGTIDGTEVKIMFDTGATTNLLRPGIAKKVVAIKDTSARRFDGTETPKFQTNIVEATVEVEGSNWGAVDFVEWDLSRDFDAIVGAMVLSVSTKH</sequence>
<feature type="domain" description="CCHC-type" evidence="3">
    <location>
        <begin position="230"/>
        <end position="245"/>
    </location>
</feature>
<keyword evidence="5" id="KW-1185">Reference proteome</keyword>
<dbReference type="Pfam" id="PF00098">
    <property type="entry name" value="zf-CCHC"/>
    <property type="match status" value="1"/>
</dbReference>
<dbReference type="InterPro" id="IPR001969">
    <property type="entry name" value="Aspartic_peptidase_AS"/>
</dbReference>
<dbReference type="Gene3D" id="2.40.70.10">
    <property type="entry name" value="Acid Proteases"/>
    <property type="match status" value="1"/>
</dbReference>
<dbReference type="GO" id="GO:0006508">
    <property type="term" value="P:proteolysis"/>
    <property type="evidence" value="ECO:0007669"/>
    <property type="project" value="InterPro"/>
</dbReference>
<dbReference type="PROSITE" id="PS00141">
    <property type="entry name" value="ASP_PROTEASE"/>
    <property type="match status" value="1"/>
</dbReference>
<proteinExistence type="predicted"/>
<dbReference type="GO" id="GO:0003676">
    <property type="term" value="F:nucleic acid binding"/>
    <property type="evidence" value="ECO:0007669"/>
    <property type="project" value="InterPro"/>
</dbReference>
<keyword evidence="1" id="KW-0862">Zinc</keyword>
<evidence type="ECO:0000313" key="4">
    <source>
        <dbReference type="EMBL" id="DBA01024.1"/>
    </source>
</evidence>
<dbReference type="InterPro" id="IPR021109">
    <property type="entry name" value="Peptidase_aspartic_dom_sf"/>
</dbReference>
<reference evidence="4" key="1">
    <citation type="submission" date="2022-11" db="EMBL/GenBank/DDBJ databases">
        <authorList>
            <person name="Morgan W.R."/>
            <person name="Tartar A."/>
        </authorList>
    </citation>
    <scope>NUCLEOTIDE SEQUENCE</scope>
    <source>
        <strain evidence="4">ARSEF 373</strain>
    </source>
</reference>
<feature type="region of interest" description="Disordered" evidence="2">
    <location>
        <begin position="175"/>
        <end position="214"/>
    </location>
</feature>
<evidence type="ECO:0000256" key="2">
    <source>
        <dbReference type="SAM" id="MobiDB-lite"/>
    </source>
</evidence>
<organism evidence="4 5">
    <name type="scientific">Lagenidium giganteum</name>
    <dbReference type="NCBI Taxonomy" id="4803"/>
    <lineage>
        <taxon>Eukaryota</taxon>
        <taxon>Sar</taxon>
        <taxon>Stramenopiles</taxon>
        <taxon>Oomycota</taxon>
        <taxon>Peronosporomycetes</taxon>
        <taxon>Pythiales</taxon>
        <taxon>Pythiaceae</taxon>
    </lineage>
</organism>
<evidence type="ECO:0000259" key="3">
    <source>
        <dbReference type="PROSITE" id="PS50158"/>
    </source>
</evidence>